<keyword evidence="7" id="KW-0503">Monooxygenase</keyword>
<keyword evidence="5" id="KW-0560">Oxidoreductase</keyword>
<dbReference type="InterPro" id="IPR002402">
    <property type="entry name" value="Cyt_P450_E_grp-II"/>
</dbReference>
<dbReference type="AlphaFoldDB" id="A0A9X0A6P6"/>
<keyword evidence="4" id="KW-0479">Metal-binding</keyword>
<dbReference type="GO" id="GO:0005506">
    <property type="term" value="F:iron ion binding"/>
    <property type="evidence" value="ECO:0007669"/>
    <property type="project" value="InterPro"/>
</dbReference>
<evidence type="ECO:0000313" key="10">
    <source>
        <dbReference type="Proteomes" id="UP001163046"/>
    </source>
</evidence>
<evidence type="ECO:0000256" key="4">
    <source>
        <dbReference type="ARBA" id="ARBA00022723"/>
    </source>
</evidence>
<comment type="caution">
    <text evidence="9">The sequence shown here is derived from an EMBL/GenBank/DDBJ whole genome shotgun (WGS) entry which is preliminary data.</text>
</comment>
<gene>
    <name evidence="9" type="primary">TBXAS1_8</name>
    <name evidence="9" type="ORF">OS493_010255</name>
</gene>
<evidence type="ECO:0000256" key="7">
    <source>
        <dbReference type="ARBA" id="ARBA00023033"/>
    </source>
</evidence>
<evidence type="ECO:0000256" key="6">
    <source>
        <dbReference type="ARBA" id="ARBA00023004"/>
    </source>
</evidence>
<keyword evidence="6" id="KW-0408">Iron</keyword>
<dbReference type="Proteomes" id="UP001163046">
    <property type="component" value="Unassembled WGS sequence"/>
</dbReference>
<comment type="cofactor">
    <cofactor evidence="1">
        <name>heme</name>
        <dbReference type="ChEBI" id="CHEBI:30413"/>
    </cofactor>
</comment>
<evidence type="ECO:0000256" key="8">
    <source>
        <dbReference type="SAM" id="Phobius"/>
    </source>
</evidence>
<feature type="transmembrane region" description="Helical" evidence="8">
    <location>
        <begin position="12"/>
        <end position="30"/>
    </location>
</feature>
<protein>
    <submittedName>
        <fullName evidence="9">Thromboxane-A synthase</fullName>
    </submittedName>
</protein>
<keyword evidence="8" id="KW-0812">Transmembrane</keyword>
<evidence type="ECO:0000313" key="9">
    <source>
        <dbReference type="EMBL" id="KAJ7392604.1"/>
    </source>
</evidence>
<comment type="similarity">
    <text evidence="2">Belongs to the cytochrome P450 family.</text>
</comment>
<reference evidence="9" key="1">
    <citation type="submission" date="2023-01" db="EMBL/GenBank/DDBJ databases">
        <title>Genome assembly of the deep-sea coral Lophelia pertusa.</title>
        <authorList>
            <person name="Herrera S."/>
            <person name="Cordes E."/>
        </authorList>
    </citation>
    <scope>NUCLEOTIDE SEQUENCE</scope>
    <source>
        <strain evidence="9">USNM1676648</strain>
        <tissue evidence="9">Polyp</tissue>
    </source>
</reference>
<accession>A0A9X0A6P6</accession>
<dbReference type="InterPro" id="IPR001128">
    <property type="entry name" value="Cyt_P450"/>
</dbReference>
<keyword evidence="8" id="KW-1133">Transmembrane helix</keyword>
<dbReference type="InterPro" id="IPR036396">
    <property type="entry name" value="Cyt_P450_sf"/>
</dbReference>
<dbReference type="GO" id="GO:0020037">
    <property type="term" value="F:heme binding"/>
    <property type="evidence" value="ECO:0007669"/>
    <property type="project" value="InterPro"/>
</dbReference>
<keyword evidence="10" id="KW-1185">Reference proteome</keyword>
<dbReference type="GO" id="GO:0016705">
    <property type="term" value="F:oxidoreductase activity, acting on paired donors, with incorporation or reduction of molecular oxygen"/>
    <property type="evidence" value="ECO:0007669"/>
    <property type="project" value="InterPro"/>
</dbReference>
<dbReference type="OrthoDB" id="2789670at2759"/>
<proteinExistence type="inferred from homology"/>
<evidence type="ECO:0000256" key="3">
    <source>
        <dbReference type="ARBA" id="ARBA00022617"/>
    </source>
</evidence>
<dbReference type="Pfam" id="PF00067">
    <property type="entry name" value="p450"/>
    <property type="match status" value="1"/>
</dbReference>
<evidence type="ECO:0000256" key="2">
    <source>
        <dbReference type="ARBA" id="ARBA00010617"/>
    </source>
</evidence>
<dbReference type="InterPro" id="IPR050705">
    <property type="entry name" value="Cytochrome_P450_3A"/>
</dbReference>
<dbReference type="PANTHER" id="PTHR24302">
    <property type="entry name" value="CYTOCHROME P450 FAMILY 3"/>
    <property type="match status" value="1"/>
</dbReference>
<dbReference type="GO" id="GO:0008395">
    <property type="term" value="F:steroid hydroxylase activity"/>
    <property type="evidence" value="ECO:0007669"/>
    <property type="project" value="TreeGrafter"/>
</dbReference>
<sequence length="237" mass="26973">MAFTDVLQVFAQWQTILLASAILLVVYVFVSYRSLKSWYGDDVPGPSRLVYVLDLFLYKGQMHLQVDSYYKKYGKVFKANVFGKIPCLMVADAEMVKDIFVKEFDCFSHRPTFGIKVPEPLASMLTRAEKEQWKRIRNTLTPAFSALKMKQMVPLINTCCGRLLKKLSEVADKEQSINMVKFQQAFSMDVILMAAFGIEANPQDNPNSPVVLAAEQAMARSTSRQIFLLCLPYCHLD</sequence>
<keyword evidence="8" id="KW-0472">Membrane</keyword>
<organism evidence="9 10">
    <name type="scientific">Desmophyllum pertusum</name>
    <dbReference type="NCBI Taxonomy" id="174260"/>
    <lineage>
        <taxon>Eukaryota</taxon>
        <taxon>Metazoa</taxon>
        <taxon>Cnidaria</taxon>
        <taxon>Anthozoa</taxon>
        <taxon>Hexacorallia</taxon>
        <taxon>Scleractinia</taxon>
        <taxon>Caryophylliina</taxon>
        <taxon>Caryophylliidae</taxon>
        <taxon>Desmophyllum</taxon>
    </lineage>
</organism>
<dbReference type="PANTHER" id="PTHR24302:SF15">
    <property type="entry name" value="FATTY-ACID PEROXYGENASE"/>
    <property type="match status" value="1"/>
</dbReference>
<dbReference type="SUPFAM" id="SSF48264">
    <property type="entry name" value="Cytochrome P450"/>
    <property type="match status" value="1"/>
</dbReference>
<name>A0A9X0A6P6_9CNID</name>
<keyword evidence="3" id="KW-0349">Heme</keyword>
<dbReference type="Gene3D" id="1.10.630.10">
    <property type="entry name" value="Cytochrome P450"/>
    <property type="match status" value="1"/>
</dbReference>
<evidence type="ECO:0000256" key="5">
    <source>
        <dbReference type="ARBA" id="ARBA00023002"/>
    </source>
</evidence>
<evidence type="ECO:0000256" key="1">
    <source>
        <dbReference type="ARBA" id="ARBA00001971"/>
    </source>
</evidence>
<dbReference type="EMBL" id="MU825400">
    <property type="protein sequence ID" value="KAJ7392604.1"/>
    <property type="molecule type" value="Genomic_DNA"/>
</dbReference>
<dbReference type="PRINTS" id="PR00464">
    <property type="entry name" value="EP450II"/>
</dbReference>